<feature type="transmembrane region" description="Helical" evidence="1">
    <location>
        <begin position="44"/>
        <end position="70"/>
    </location>
</feature>
<proteinExistence type="predicted"/>
<feature type="transmembrane region" description="Helical" evidence="1">
    <location>
        <begin position="12"/>
        <end position="32"/>
    </location>
</feature>
<feature type="transmembrane region" description="Helical" evidence="1">
    <location>
        <begin position="82"/>
        <end position="103"/>
    </location>
</feature>
<dbReference type="PROSITE" id="PS51257">
    <property type="entry name" value="PROKAR_LIPOPROTEIN"/>
    <property type="match status" value="1"/>
</dbReference>
<accession>A0A378QVI5</accession>
<dbReference type="AlphaFoldDB" id="A0A378QVI5"/>
<dbReference type="EMBL" id="MXAP01000045">
    <property type="protein sequence ID" value="OPH39157.1"/>
    <property type="molecule type" value="Genomic_DNA"/>
</dbReference>
<evidence type="ECO:0000313" key="5">
    <source>
        <dbReference type="Proteomes" id="UP000254618"/>
    </source>
</evidence>
<evidence type="ECO:0000313" key="4">
    <source>
        <dbReference type="Proteomes" id="UP000190777"/>
    </source>
</evidence>
<reference evidence="2 4" key="1">
    <citation type="submission" date="2017-03" db="EMBL/GenBank/DDBJ databases">
        <title>Draft genome sequence of Moraxella equi CCUG 4950T type strain.</title>
        <authorList>
            <person name="Salva-Serra F."/>
            <person name="Engstrom-Jakobsson H."/>
            <person name="Thorell K."/>
            <person name="Jaen-Luchoro D."/>
            <person name="Gonzales-Siles L."/>
            <person name="Karlsson R."/>
            <person name="Yazdan S."/>
            <person name="Boulund F."/>
            <person name="Johnning A."/>
            <person name="Engstrand L."/>
            <person name="Kristiansson E."/>
            <person name="Moore E."/>
        </authorList>
    </citation>
    <scope>NUCLEOTIDE SEQUENCE [LARGE SCALE GENOMIC DNA]</scope>
    <source>
        <strain evidence="2 4">CCUG 4950</strain>
    </source>
</reference>
<dbReference type="RefSeq" id="WP_079325021.1">
    <property type="nucleotide sequence ID" value="NZ_MXAP01000045.1"/>
</dbReference>
<evidence type="ECO:0000256" key="1">
    <source>
        <dbReference type="SAM" id="Phobius"/>
    </source>
</evidence>
<protein>
    <submittedName>
        <fullName evidence="3">Uncharacterized protein</fullName>
    </submittedName>
</protein>
<gene>
    <name evidence="2" type="ORF">B5J93_04635</name>
    <name evidence="3" type="ORF">NCTC11012_01701</name>
</gene>
<dbReference type="Proteomes" id="UP000254618">
    <property type="component" value="Unassembled WGS sequence"/>
</dbReference>
<keyword evidence="1" id="KW-1133">Transmembrane helix</keyword>
<sequence>MIRDADSQTGQISLGLYLGFFGLLLGCVYFVIRPFFDWNEGYFAVFETIIICLFLIAFAIVGIINTIYICIKTKGANSSLDIGFLILILVMVGGSIFIGSFAIKPLYYTIFETKATTTTYEYYLKSFENQKRAGAYEYYLYFDNDTRVKINKTTYQKLRLNNEYSLTLTYKPKAEILYDLQISLK</sequence>
<dbReference type="EMBL" id="UGQF01000001">
    <property type="protein sequence ID" value="STZ03453.1"/>
    <property type="molecule type" value="Genomic_DNA"/>
</dbReference>
<keyword evidence="1" id="KW-0812">Transmembrane</keyword>
<reference evidence="3 5" key="2">
    <citation type="submission" date="2018-06" db="EMBL/GenBank/DDBJ databases">
        <authorList>
            <consortium name="Pathogen Informatics"/>
            <person name="Doyle S."/>
        </authorList>
    </citation>
    <scope>NUCLEOTIDE SEQUENCE [LARGE SCALE GENOMIC DNA]</scope>
    <source>
        <strain evidence="3 5">NCTC11012</strain>
    </source>
</reference>
<keyword evidence="4" id="KW-1185">Reference proteome</keyword>
<evidence type="ECO:0000313" key="3">
    <source>
        <dbReference type="EMBL" id="STZ03453.1"/>
    </source>
</evidence>
<dbReference type="Proteomes" id="UP000190777">
    <property type="component" value="Unassembled WGS sequence"/>
</dbReference>
<keyword evidence="1" id="KW-0472">Membrane</keyword>
<name>A0A378QVI5_9GAMM</name>
<organism evidence="3 5">
    <name type="scientific">Moraxella equi</name>
    <dbReference type="NCBI Taxonomy" id="60442"/>
    <lineage>
        <taxon>Bacteria</taxon>
        <taxon>Pseudomonadati</taxon>
        <taxon>Pseudomonadota</taxon>
        <taxon>Gammaproteobacteria</taxon>
        <taxon>Moraxellales</taxon>
        <taxon>Moraxellaceae</taxon>
        <taxon>Moraxella</taxon>
    </lineage>
</organism>
<evidence type="ECO:0000313" key="2">
    <source>
        <dbReference type="EMBL" id="OPH39157.1"/>
    </source>
</evidence>